<accession>A0A4Y1ZJQ8</accession>
<evidence type="ECO:0000313" key="4">
    <source>
        <dbReference type="Proteomes" id="UP000319716"/>
    </source>
</evidence>
<organism evidence="3 4">
    <name type="scientific">Sporolactobacillus inulinus</name>
    <dbReference type="NCBI Taxonomy" id="2078"/>
    <lineage>
        <taxon>Bacteria</taxon>
        <taxon>Bacillati</taxon>
        <taxon>Bacillota</taxon>
        <taxon>Bacilli</taxon>
        <taxon>Bacillales</taxon>
        <taxon>Sporolactobacillaceae</taxon>
        <taxon>Sporolactobacillus</taxon>
    </lineage>
</organism>
<dbReference type="EMBL" id="BEXB01000104">
    <property type="protein sequence ID" value="GAY79143.1"/>
    <property type="molecule type" value="Genomic_DNA"/>
</dbReference>
<proteinExistence type="predicted"/>
<dbReference type="Proteomes" id="UP000319716">
    <property type="component" value="Unassembled WGS sequence"/>
</dbReference>
<feature type="domain" description="Transposase IS4-like" evidence="2">
    <location>
        <begin position="120"/>
        <end position="280"/>
    </location>
</feature>
<dbReference type="InterPro" id="IPR012337">
    <property type="entry name" value="RNaseH-like_sf"/>
</dbReference>
<reference evidence="3 4" key="1">
    <citation type="submission" date="2017-11" db="EMBL/GenBank/DDBJ databases">
        <title>Draft Genome Sequence of Sporolactobacillus inulinus NBRC 111894 Isolated from Koso, a Japanese Sugar-Vegetable Fermented Beverage.</title>
        <authorList>
            <person name="Chiou T.Y."/>
            <person name="Oshima K."/>
            <person name="Suda W."/>
            <person name="Hattori M."/>
            <person name="Takahashi T."/>
        </authorList>
    </citation>
    <scope>NUCLEOTIDE SEQUENCE [LARGE SCALE GENOMIC DNA]</scope>
    <source>
        <strain evidence="3 4">NBRC111894</strain>
    </source>
</reference>
<dbReference type="InterPro" id="IPR002559">
    <property type="entry name" value="Transposase_11"/>
</dbReference>
<gene>
    <name evidence="3" type="ORF">NBRC111894_4697</name>
</gene>
<dbReference type="Pfam" id="PF01609">
    <property type="entry name" value="DDE_Tnp_1"/>
    <property type="match status" value="1"/>
</dbReference>
<evidence type="ECO:0000259" key="2">
    <source>
        <dbReference type="Pfam" id="PF01609"/>
    </source>
</evidence>
<protein>
    <recommendedName>
        <fullName evidence="2">Transposase IS4-like domain-containing protein</fullName>
    </recommendedName>
</protein>
<sequence length="344" mass="39054">MVFGRTAATVVARRAQFAPLKREAGAVILIGDGVKQAKEARYMPGVKKLFQESEDVSKSAFIFGHLWGSVGILIGNVGKTFCLPLSLRLHDGVQTLRQWETNDEEQDSHVVQMIDQGFSATRVLGRALFLLDRYFLSVPALRRLNQRNQEGATRLELVTKAKTSCVAYEHPIQTGGRGRPRKKGTKVKVNALFDAQDKLFQTTRLSLYGKEENVAYLCRDLLWGQGLYQELRFVLVVMGERRSILVSTDRSLEPEAIIRLYARRFTTETTFRALKQSLGAFAYHFWSRSMPKLNRYRKSEEPDPLDHVTEGYAQNGFFKRSKRSKDHDVPLHRDGPASNDCVAQ</sequence>
<comment type="caution">
    <text evidence="3">The sequence shown here is derived from an EMBL/GenBank/DDBJ whole genome shotgun (WGS) entry which is preliminary data.</text>
</comment>
<feature type="region of interest" description="Disordered" evidence="1">
    <location>
        <begin position="316"/>
        <end position="344"/>
    </location>
</feature>
<evidence type="ECO:0000313" key="3">
    <source>
        <dbReference type="EMBL" id="GAY79143.1"/>
    </source>
</evidence>
<name>A0A4Y1ZJQ8_9BACL</name>
<dbReference type="AlphaFoldDB" id="A0A4Y1ZJQ8"/>
<feature type="compositionally biased region" description="Basic and acidic residues" evidence="1">
    <location>
        <begin position="325"/>
        <end position="335"/>
    </location>
</feature>
<evidence type="ECO:0000256" key="1">
    <source>
        <dbReference type="SAM" id="MobiDB-lite"/>
    </source>
</evidence>
<dbReference type="SUPFAM" id="SSF53098">
    <property type="entry name" value="Ribonuclease H-like"/>
    <property type="match status" value="1"/>
</dbReference>
<dbReference type="GO" id="GO:0003677">
    <property type="term" value="F:DNA binding"/>
    <property type="evidence" value="ECO:0007669"/>
    <property type="project" value="InterPro"/>
</dbReference>
<dbReference type="GO" id="GO:0006313">
    <property type="term" value="P:DNA transposition"/>
    <property type="evidence" value="ECO:0007669"/>
    <property type="project" value="InterPro"/>
</dbReference>
<dbReference type="GO" id="GO:0004803">
    <property type="term" value="F:transposase activity"/>
    <property type="evidence" value="ECO:0007669"/>
    <property type="project" value="InterPro"/>
</dbReference>